<sequence>MDRTEFKQELERHKNQIDASIKFLQQGFEDLNKHNYEFYGFIESNYYDLEERLSAPERKVKEIS</sequence>
<evidence type="ECO:0000313" key="1">
    <source>
        <dbReference type="EMBL" id="WOK07551.1"/>
    </source>
</evidence>
<proteinExistence type="predicted"/>
<dbReference type="RefSeq" id="WP_317490227.1">
    <property type="nucleotide sequence ID" value="NZ_CP136051.1"/>
</dbReference>
<dbReference type="EMBL" id="CP136051">
    <property type="protein sequence ID" value="WOK07551.1"/>
    <property type="molecule type" value="Genomic_DNA"/>
</dbReference>
<accession>A0ABZ0IV35</accession>
<name>A0ABZ0IV35_9BACT</name>
<gene>
    <name evidence="1" type="ORF">RT717_02810</name>
</gene>
<organism evidence="1 2">
    <name type="scientific">Imperialibacter roseus</name>
    <dbReference type="NCBI Taxonomy" id="1324217"/>
    <lineage>
        <taxon>Bacteria</taxon>
        <taxon>Pseudomonadati</taxon>
        <taxon>Bacteroidota</taxon>
        <taxon>Cytophagia</taxon>
        <taxon>Cytophagales</taxon>
        <taxon>Flammeovirgaceae</taxon>
        <taxon>Imperialibacter</taxon>
    </lineage>
</organism>
<evidence type="ECO:0000313" key="2">
    <source>
        <dbReference type="Proteomes" id="UP001302349"/>
    </source>
</evidence>
<dbReference type="Proteomes" id="UP001302349">
    <property type="component" value="Chromosome"/>
</dbReference>
<reference evidence="1 2" key="1">
    <citation type="journal article" date="2023" name="Microbiol. Resour. Announc.">
        <title>Complete Genome Sequence of Imperialibacter roseus strain P4T.</title>
        <authorList>
            <person name="Tizabi D.R."/>
            <person name="Bachvaroff T."/>
            <person name="Hill R.T."/>
        </authorList>
    </citation>
    <scope>NUCLEOTIDE SEQUENCE [LARGE SCALE GENOMIC DNA]</scope>
    <source>
        <strain evidence="1 2">P4T</strain>
    </source>
</reference>
<protein>
    <submittedName>
        <fullName evidence="1">Uncharacterized protein</fullName>
    </submittedName>
</protein>
<keyword evidence="2" id="KW-1185">Reference proteome</keyword>